<organism evidence="2 3">
    <name type="scientific">Synaphobranchus kaupii</name>
    <name type="common">Kaup's arrowtooth eel</name>
    <dbReference type="NCBI Taxonomy" id="118154"/>
    <lineage>
        <taxon>Eukaryota</taxon>
        <taxon>Metazoa</taxon>
        <taxon>Chordata</taxon>
        <taxon>Craniata</taxon>
        <taxon>Vertebrata</taxon>
        <taxon>Euteleostomi</taxon>
        <taxon>Actinopterygii</taxon>
        <taxon>Neopterygii</taxon>
        <taxon>Teleostei</taxon>
        <taxon>Anguilliformes</taxon>
        <taxon>Synaphobranchidae</taxon>
        <taxon>Synaphobranchus</taxon>
    </lineage>
</organism>
<dbReference type="EMBL" id="JAINUF010000010">
    <property type="protein sequence ID" value="KAJ8349029.1"/>
    <property type="molecule type" value="Genomic_DNA"/>
</dbReference>
<feature type="compositionally biased region" description="Polar residues" evidence="1">
    <location>
        <begin position="181"/>
        <end position="201"/>
    </location>
</feature>
<keyword evidence="3" id="KW-1185">Reference proteome</keyword>
<proteinExistence type="predicted"/>
<reference evidence="2" key="1">
    <citation type="journal article" date="2023" name="Science">
        <title>Genome structures resolve the early diversification of teleost fishes.</title>
        <authorList>
            <person name="Parey E."/>
            <person name="Louis A."/>
            <person name="Montfort J."/>
            <person name="Bouchez O."/>
            <person name="Roques C."/>
            <person name="Iampietro C."/>
            <person name="Lluch J."/>
            <person name="Castinel A."/>
            <person name="Donnadieu C."/>
            <person name="Desvignes T."/>
            <person name="Floi Bucao C."/>
            <person name="Jouanno E."/>
            <person name="Wen M."/>
            <person name="Mejri S."/>
            <person name="Dirks R."/>
            <person name="Jansen H."/>
            <person name="Henkel C."/>
            <person name="Chen W.J."/>
            <person name="Zahm M."/>
            <person name="Cabau C."/>
            <person name="Klopp C."/>
            <person name="Thompson A.W."/>
            <person name="Robinson-Rechavi M."/>
            <person name="Braasch I."/>
            <person name="Lecointre G."/>
            <person name="Bobe J."/>
            <person name="Postlethwait J.H."/>
            <person name="Berthelot C."/>
            <person name="Roest Crollius H."/>
            <person name="Guiguen Y."/>
        </authorList>
    </citation>
    <scope>NUCLEOTIDE SEQUENCE</scope>
    <source>
        <strain evidence="2">WJC10195</strain>
    </source>
</reference>
<name>A0A9Q1F161_SYNKA</name>
<dbReference type="Proteomes" id="UP001152622">
    <property type="component" value="Chromosome 10"/>
</dbReference>
<evidence type="ECO:0000313" key="3">
    <source>
        <dbReference type="Proteomes" id="UP001152622"/>
    </source>
</evidence>
<accession>A0A9Q1F161</accession>
<gene>
    <name evidence="2" type="ORF">SKAU_G00276180</name>
</gene>
<sequence length="249" mass="25352">MLATNAFACPHRQRAGESAGSPPLSTAPGEGTSAQGEQGKNMQENVRVSSAVDETVSRSITPEQPVGEALSEPGAETSKQASGAEVINETGVEIASEVGGGEPSQTEQTPGSAENSTPVPEPEASGENSELGEARQTAQRAGPSQENVIEPQTQQAESVKEAAILGTATASGETSLKGGSEDTSAETLESVELGQNAQSSGEGAVEAPAIGSQGNSEIEDMDQDYESDTQSVSDVLSQGGDVYTLEEIN</sequence>
<feature type="compositionally biased region" description="Polar residues" evidence="1">
    <location>
        <begin position="136"/>
        <end position="157"/>
    </location>
</feature>
<protein>
    <submittedName>
        <fullName evidence="2">Uncharacterized protein</fullName>
    </submittedName>
</protein>
<dbReference type="AlphaFoldDB" id="A0A9Q1F161"/>
<comment type="caution">
    <text evidence="2">The sequence shown here is derived from an EMBL/GenBank/DDBJ whole genome shotgun (WGS) entry which is preliminary data.</text>
</comment>
<feature type="compositionally biased region" description="Polar residues" evidence="1">
    <location>
        <begin position="32"/>
        <end position="48"/>
    </location>
</feature>
<feature type="region of interest" description="Disordered" evidence="1">
    <location>
        <begin position="1"/>
        <end position="249"/>
    </location>
</feature>
<evidence type="ECO:0000313" key="2">
    <source>
        <dbReference type="EMBL" id="KAJ8349029.1"/>
    </source>
</evidence>
<evidence type="ECO:0000256" key="1">
    <source>
        <dbReference type="SAM" id="MobiDB-lite"/>
    </source>
</evidence>
<feature type="compositionally biased region" description="Polar residues" evidence="1">
    <location>
        <begin position="103"/>
        <end position="118"/>
    </location>
</feature>
<feature type="compositionally biased region" description="Acidic residues" evidence="1">
    <location>
        <begin position="217"/>
        <end position="227"/>
    </location>
</feature>